<evidence type="ECO:0000256" key="2">
    <source>
        <dbReference type="ARBA" id="ARBA00009140"/>
    </source>
</evidence>
<dbReference type="GO" id="GO:0032259">
    <property type="term" value="P:methylation"/>
    <property type="evidence" value="ECO:0007669"/>
    <property type="project" value="UniProtKB-KW"/>
</dbReference>
<dbReference type="Proteomes" id="UP001521184">
    <property type="component" value="Unassembled WGS sequence"/>
</dbReference>
<dbReference type="PROSITE" id="PS51564">
    <property type="entry name" value="SAM_ICMT"/>
    <property type="match status" value="1"/>
</dbReference>
<evidence type="ECO:0000256" key="1">
    <source>
        <dbReference type="ARBA" id="ARBA00004141"/>
    </source>
</evidence>
<evidence type="ECO:0000256" key="11">
    <source>
        <dbReference type="SAM" id="MobiDB-lite"/>
    </source>
</evidence>
<dbReference type="EMBL" id="JAKEKT020000120">
    <property type="protein sequence ID" value="KAL1635199.1"/>
    <property type="molecule type" value="Genomic_DNA"/>
</dbReference>
<evidence type="ECO:0000256" key="3">
    <source>
        <dbReference type="ARBA" id="ARBA00012151"/>
    </source>
</evidence>
<feature type="transmembrane region" description="Helical" evidence="10">
    <location>
        <begin position="272"/>
        <end position="300"/>
    </location>
</feature>
<feature type="transmembrane region" description="Helical" evidence="10">
    <location>
        <begin position="113"/>
        <end position="135"/>
    </location>
</feature>
<dbReference type="InterPro" id="IPR025770">
    <property type="entry name" value="PPMT_MeTrfase"/>
</dbReference>
<evidence type="ECO:0000256" key="5">
    <source>
        <dbReference type="ARBA" id="ARBA00022679"/>
    </source>
</evidence>
<dbReference type="Gene3D" id="1.20.120.1630">
    <property type="match status" value="1"/>
</dbReference>
<gene>
    <name evidence="12" type="primary">STE14</name>
    <name evidence="12" type="ORF">SLS58_010369</name>
</gene>
<proteinExistence type="inferred from homology"/>
<dbReference type="Pfam" id="PF04140">
    <property type="entry name" value="ICMT"/>
    <property type="match status" value="1"/>
</dbReference>
<evidence type="ECO:0000256" key="7">
    <source>
        <dbReference type="ARBA" id="ARBA00022692"/>
    </source>
</evidence>
<organism evidence="12 13">
    <name type="scientific">Diplodia intermedia</name>
    <dbReference type="NCBI Taxonomy" id="856260"/>
    <lineage>
        <taxon>Eukaryota</taxon>
        <taxon>Fungi</taxon>
        <taxon>Dikarya</taxon>
        <taxon>Ascomycota</taxon>
        <taxon>Pezizomycotina</taxon>
        <taxon>Dothideomycetes</taxon>
        <taxon>Dothideomycetes incertae sedis</taxon>
        <taxon>Botryosphaeriales</taxon>
        <taxon>Botryosphaeriaceae</taxon>
        <taxon>Diplodia</taxon>
    </lineage>
</organism>
<keyword evidence="7 10" id="KW-0812">Transmembrane</keyword>
<evidence type="ECO:0000256" key="8">
    <source>
        <dbReference type="ARBA" id="ARBA00022989"/>
    </source>
</evidence>
<dbReference type="PANTHER" id="PTHR12714:SF9">
    <property type="entry name" value="PROTEIN-S-ISOPRENYLCYSTEINE O-METHYLTRANSFERASE"/>
    <property type="match status" value="1"/>
</dbReference>
<accession>A0ABR3T7C2</accession>
<evidence type="ECO:0000256" key="6">
    <source>
        <dbReference type="ARBA" id="ARBA00022691"/>
    </source>
</evidence>
<evidence type="ECO:0000313" key="13">
    <source>
        <dbReference type="Proteomes" id="UP001521184"/>
    </source>
</evidence>
<dbReference type="GO" id="GO:0008168">
    <property type="term" value="F:methyltransferase activity"/>
    <property type="evidence" value="ECO:0007669"/>
    <property type="project" value="UniProtKB-KW"/>
</dbReference>
<comment type="catalytic activity">
    <reaction evidence="10">
        <text>[protein]-C-terminal S-[(2E,6E)-farnesyl]-L-cysteine + S-adenosyl-L-methionine = [protein]-C-terminal S-[(2E,6E)-farnesyl]-L-cysteine methyl ester + S-adenosyl-L-homocysteine</text>
        <dbReference type="Rhea" id="RHEA:21672"/>
        <dbReference type="Rhea" id="RHEA-COMP:12125"/>
        <dbReference type="Rhea" id="RHEA-COMP:12126"/>
        <dbReference type="ChEBI" id="CHEBI:57856"/>
        <dbReference type="ChEBI" id="CHEBI:59789"/>
        <dbReference type="ChEBI" id="CHEBI:90510"/>
        <dbReference type="ChEBI" id="CHEBI:90511"/>
        <dbReference type="EC" id="2.1.1.100"/>
    </reaction>
</comment>
<evidence type="ECO:0000256" key="10">
    <source>
        <dbReference type="RuleBase" id="RU362022"/>
    </source>
</evidence>
<dbReference type="InterPro" id="IPR007269">
    <property type="entry name" value="ICMT_MeTrfase"/>
</dbReference>
<keyword evidence="9 10" id="KW-0472">Membrane</keyword>
<keyword evidence="10" id="KW-0256">Endoplasmic reticulum</keyword>
<keyword evidence="4 10" id="KW-0489">Methyltransferase</keyword>
<comment type="similarity">
    <text evidence="2 10">Belongs to the class VI-like SAM-binding methyltransferase superfamily. Isoprenylcysteine carboxyl methyltransferase family.</text>
</comment>
<protein>
    <recommendedName>
        <fullName evidence="3 10">Protein-S-isoprenylcysteine O-methyltransferase</fullName>
        <ecNumber evidence="3 10">2.1.1.100</ecNumber>
    </recommendedName>
</protein>
<name>A0ABR3T7C2_9PEZI</name>
<feature type="transmembrane region" description="Helical" evidence="10">
    <location>
        <begin position="209"/>
        <end position="229"/>
    </location>
</feature>
<feature type="compositionally biased region" description="Basic and acidic residues" evidence="11">
    <location>
        <begin position="50"/>
        <end position="67"/>
    </location>
</feature>
<evidence type="ECO:0000256" key="9">
    <source>
        <dbReference type="ARBA" id="ARBA00023136"/>
    </source>
</evidence>
<feature type="compositionally biased region" description="Polar residues" evidence="11">
    <location>
        <begin position="35"/>
        <end position="45"/>
    </location>
</feature>
<comment type="caution">
    <text evidence="12">The sequence shown here is derived from an EMBL/GenBank/DDBJ whole genome shotgun (WGS) entry which is preliminary data.</text>
</comment>
<feature type="compositionally biased region" description="Low complexity" evidence="11">
    <location>
        <begin position="68"/>
        <end position="90"/>
    </location>
</feature>
<evidence type="ECO:0000313" key="12">
    <source>
        <dbReference type="EMBL" id="KAL1635199.1"/>
    </source>
</evidence>
<dbReference type="PANTHER" id="PTHR12714">
    <property type="entry name" value="PROTEIN-S ISOPRENYLCYSTEINE O-METHYLTRANSFERASE"/>
    <property type="match status" value="1"/>
</dbReference>
<feature type="region of interest" description="Disordered" evidence="11">
    <location>
        <begin position="1"/>
        <end position="94"/>
    </location>
</feature>
<reference evidence="12 13" key="1">
    <citation type="journal article" date="2023" name="Plant Dis.">
        <title>First Report of Diplodia intermedia Causing Canker and Dieback Diseases on Apple Trees in Canada.</title>
        <authorList>
            <person name="Ellouze W."/>
            <person name="Ilyukhin E."/>
            <person name="Sulman M."/>
            <person name="Ali S."/>
        </authorList>
    </citation>
    <scope>NUCLEOTIDE SEQUENCE [LARGE SCALE GENOMIC DNA]</scope>
    <source>
        <strain evidence="12 13">M45-28</strain>
    </source>
</reference>
<dbReference type="EC" id="2.1.1.100" evidence="3 10"/>
<keyword evidence="8 10" id="KW-1133">Transmembrane helix</keyword>
<evidence type="ECO:0000256" key="4">
    <source>
        <dbReference type="ARBA" id="ARBA00022603"/>
    </source>
</evidence>
<feature type="transmembrane region" description="Helical" evidence="10">
    <location>
        <begin position="141"/>
        <end position="158"/>
    </location>
</feature>
<keyword evidence="13" id="KW-1185">Reference proteome</keyword>
<keyword evidence="5" id="KW-0808">Transferase</keyword>
<keyword evidence="6 10" id="KW-0949">S-adenosyl-L-methionine</keyword>
<comment type="subcellular location">
    <subcellularLocation>
        <location evidence="10">Endoplasmic reticulum membrane</location>
        <topology evidence="10">Multi-pass membrane protein</topology>
    </subcellularLocation>
    <subcellularLocation>
        <location evidence="1">Membrane</location>
        <topology evidence="1">Multi-pass membrane protein</topology>
    </subcellularLocation>
</comment>
<feature type="compositionally biased region" description="Low complexity" evidence="11">
    <location>
        <begin position="1"/>
        <end position="28"/>
    </location>
</feature>
<sequence>MSAPPDGAANGSAAAAAAATKSPTPTAPNEAGPSPTISWPVNRPTSRGKWTPEVDHEIRLREQKEVRTPTPATPGGTTTTTPQQQQQQQQQKKEPVILAKELLPGQPRSQSGIGFRAFALGQVLGLSAALALYLAAARGSAAWRAPLFAATLAVFHFLEFWTTARYNTPAAQTRSFLFTNGKEYQIAHSTAMLEHVATHLLFPGWHERVNLGGLTTAVGVGLIVLGQAVRSAAMAKAGTNFNHLVQSSKKSDHVLVKDGVYALLRHPSYFGFFWWGLGTQLMLGNVVCLVAYAAVLWGFFSRRIKHEEIFLINFFGDEYRQYRAATPVKIPFIP</sequence>